<dbReference type="PANTHER" id="PTHR42755:SF1">
    <property type="entry name" value="3-DEOXY-D-MANNO-OCTULOSONIC ACID TRANSFERASE, MITOCHONDRIAL-RELATED"/>
    <property type="match status" value="1"/>
</dbReference>
<keyword evidence="8" id="KW-0448">Lipopolysaccharide biosynthesis</keyword>
<evidence type="ECO:0000256" key="7">
    <source>
        <dbReference type="ARBA" id="ARBA00049183"/>
    </source>
</evidence>
<keyword evidence="8" id="KW-1003">Cell membrane</keyword>
<evidence type="ECO:0000256" key="8">
    <source>
        <dbReference type="RuleBase" id="RU365103"/>
    </source>
</evidence>
<evidence type="ECO:0000256" key="2">
    <source>
        <dbReference type="ARBA" id="ARBA00004713"/>
    </source>
</evidence>
<dbReference type="InterPro" id="IPR038107">
    <property type="entry name" value="Glycos_transf_N_sf"/>
</dbReference>
<evidence type="ECO:0000256" key="1">
    <source>
        <dbReference type="ARBA" id="ARBA00003394"/>
    </source>
</evidence>
<organism evidence="10 11">
    <name type="scientific">Ruixingdingia sedimenti</name>
    <dbReference type="NCBI Taxonomy" id="3073604"/>
    <lineage>
        <taxon>Bacteria</taxon>
        <taxon>Pseudomonadati</taxon>
        <taxon>Pseudomonadota</taxon>
        <taxon>Alphaproteobacteria</taxon>
        <taxon>Rhodobacterales</taxon>
        <taxon>Paracoccaceae</taxon>
        <taxon>Ruixingdingia</taxon>
    </lineage>
</organism>
<dbReference type="EC" id="2.4.99.12" evidence="3 8"/>
<dbReference type="InterPro" id="IPR039901">
    <property type="entry name" value="Kdotransferase"/>
</dbReference>
<dbReference type="PANTHER" id="PTHR42755">
    <property type="entry name" value="3-DEOXY-MANNO-OCTULOSONATE CYTIDYLYLTRANSFERASE"/>
    <property type="match status" value="1"/>
</dbReference>
<evidence type="ECO:0000256" key="6">
    <source>
        <dbReference type="ARBA" id="ARBA00031445"/>
    </source>
</evidence>
<dbReference type="RefSeq" id="WP_310457818.1">
    <property type="nucleotide sequence ID" value="NZ_JAVKPH010000015.1"/>
</dbReference>
<dbReference type="Gene3D" id="3.40.50.11720">
    <property type="entry name" value="3-Deoxy-D-manno-octulosonic-acid transferase, N-terminal domain"/>
    <property type="match status" value="1"/>
</dbReference>
<keyword evidence="5 8" id="KW-0808">Transferase</keyword>
<dbReference type="EMBL" id="JAVKPH010000015">
    <property type="protein sequence ID" value="MDR5653576.1"/>
    <property type="molecule type" value="Genomic_DNA"/>
</dbReference>
<evidence type="ECO:0000313" key="11">
    <source>
        <dbReference type="Proteomes" id="UP001247754"/>
    </source>
</evidence>
<dbReference type="SUPFAM" id="SSF53756">
    <property type="entry name" value="UDP-Glycosyltransferase/glycogen phosphorylase"/>
    <property type="match status" value="1"/>
</dbReference>
<comment type="catalytic activity">
    <reaction evidence="7 8">
        <text>lipid IVA (E. coli) + CMP-3-deoxy-beta-D-manno-octulosonate = alpha-Kdo-(2-&gt;6)-lipid IVA (E. coli) + CMP + H(+)</text>
        <dbReference type="Rhea" id="RHEA:28066"/>
        <dbReference type="ChEBI" id="CHEBI:15378"/>
        <dbReference type="ChEBI" id="CHEBI:58603"/>
        <dbReference type="ChEBI" id="CHEBI:60364"/>
        <dbReference type="ChEBI" id="CHEBI:60377"/>
        <dbReference type="ChEBI" id="CHEBI:85987"/>
        <dbReference type="EC" id="2.4.99.12"/>
    </reaction>
</comment>
<gene>
    <name evidence="10" type="ORF">RGD00_13240</name>
</gene>
<comment type="caution">
    <text evidence="10">The sequence shown here is derived from an EMBL/GenBank/DDBJ whole genome shotgun (WGS) entry which is preliminary data.</text>
</comment>
<dbReference type="Gene3D" id="3.40.50.2000">
    <property type="entry name" value="Glycogen Phosphorylase B"/>
    <property type="match status" value="1"/>
</dbReference>
<comment type="subcellular location">
    <subcellularLocation>
        <location evidence="8">Cell membrane</location>
    </subcellularLocation>
</comment>
<evidence type="ECO:0000256" key="5">
    <source>
        <dbReference type="ARBA" id="ARBA00022679"/>
    </source>
</evidence>
<comment type="pathway">
    <text evidence="2 8">Bacterial outer membrane biogenesis; LPS core biosynthesis.</text>
</comment>
<proteinExistence type="inferred from homology"/>
<evidence type="ECO:0000259" key="9">
    <source>
        <dbReference type="Pfam" id="PF04413"/>
    </source>
</evidence>
<protein>
    <recommendedName>
        <fullName evidence="4 8">3-deoxy-D-manno-octulosonic acid transferase</fullName>
        <shortName evidence="8">Kdo transferase</shortName>
        <ecNumber evidence="3 8">2.4.99.12</ecNumber>
    </recommendedName>
    <alternativeName>
        <fullName evidence="6 8">Lipid IV(A) 3-deoxy-D-manno-octulosonic acid transferase</fullName>
    </alternativeName>
</protein>
<dbReference type="Pfam" id="PF04413">
    <property type="entry name" value="Glycos_transf_N"/>
    <property type="match status" value="1"/>
</dbReference>
<reference evidence="10 11" key="1">
    <citation type="submission" date="2023-09" db="EMBL/GenBank/DDBJ databases">
        <title>Xinfangfangia sedmenti sp. nov., isolated the sedment.</title>
        <authorList>
            <person name="Xu L."/>
        </authorList>
    </citation>
    <scope>NUCLEOTIDE SEQUENCE [LARGE SCALE GENOMIC DNA]</scope>
    <source>
        <strain evidence="10 11">LG-4</strain>
    </source>
</reference>
<accession>A0ABU1F9N9</accession>
<comment type="function">
    <text evidence="1 8">Involved in lipopolysaccharide (LPS) biosynthesis. Catalyzes the transfer of 3-deoxy-D-manno-octulosonate (Kdo) residue(s) from CMP-Kdo to lipid IV(A), the tetraacyldisaccharide-1,4'-bisphosphate precursor of lipid A.</text>
</comment>
<sequence>MDRSIGLGLYLLAAGRRARGGAAAPAPPRPEGTLVWLAALDPAAGHGLGQLARRLAEERPGLRVLLSTPGGCAGDTAARVMQTEMPEDATGAVRAFLDHWRPDAVVLTGGRLRPVLVHAAARRAIPLVLAEAPGALTVDGGSPRWWPGVMRALLRSFARIFALDEPALRALRRAGAPPPASAIGGRLEAESRALGCNEAERAAVARSLGTRPAWLAAALPMAELDMVAAAHLAALRMTHRLLLILVPADLGQAEAMAARLIAHHGLIVARRGSDDELSEETQVYIADTEGELGLWYRLAPIAWLGGTLAGPGCLRHPFEAAALGAAIVHGPVTAPHAVACADLSRAGGSRVLKNSAELGETVGDLLAPDRAARLARAAWEVESAGVEATDQLVRAVLELLPAPAPANGPRGDP</sequence>
<keyword evidence="8" id="KW-0472">Membrane</keyword>
<evidence type="ECO:0000313" key="10">
    <source>
        <dbReference type="EMBL" id="MDR5653576.1"/>
    </source>
</evidence>
<dbReference type="Proteomes" id="UP001247754">
    <property type="component" value="Unassembled WGS sequence"/>
</dbReference>
<keyword evidence="11" id="KW-1185">Reference proteome</keyword>
<name>A0ABU1F9N9_9RHOB</name>
<evidence type="ECO:0000256" key="3">
    <source>
        <dbReference type="ARBA" id="ARBA00012621"/>
    </source>
</evidence>
<comment type="similarity">
    <text evidence="8">Belongs to the glycosyltransferase group 1 family.</text>
</comment>
<evidence type="ECO:0000256" key="4">
    <source>
        <dbReference type="ARBA" id="ARBA00019077"/>
    </source>
</evidence>
<dbReference type="InterPro" id="IPR007507">
    <property type="entry name" value="Glycos_transf_N"/>
</dbReference>
<feature type="domain" description="3-deoxy-D-manno-octulosonic-acid transferase N-terminal" evidence="9">
    <location>
        <begin position="33"/>
        <end position="181"/>
    </location>
</feature>